<dbReference type="InterPro" id="IPR010057">
    <property type="entry name" value="Transcription_activator_Rgg_C"/>
</dbReference>
<dbReference type="CDD" id="cd00093">
    <property type="entry name" value="HTH_XRE"/>
    <property type="match status" value="1"/>
</dbReference>
<evidence type="ECO:0000313" key="4">
    <source>
        <dbReference type="Proteomes" id="UP000052991"/>
    </source>
</evidence>
<proteinExistence type="predicted"/>
<evidence type="ECO:0000313" key="5">
    <source>
        <dbReference type="Proteomes" id="UP000053612"/>
    </source>
</evidence>
<reference evidence="4 5" key="1">
    <citation type="submission" date="2015-10" db="EMBL/GenBank/DDBJ databases">
        <title>Draft Genome Sequences of 11 Lactococcus lactis subspecies cremoris strains.</title>
        <authorList>
            <person name="Wels M."/>
            <person name="Backus L."/>
            <person name="Boekhorst J."/>
            <person name="Dijkstra A."/>
            <person name="Beerthuizen M."/>
            <person name="Kelly W."/>
            <person name="Siezen R."/>
            <person name="Bachmann H."/>
            <person name="Van Hijum S."/>
        </authorList>
    </citation>
    <scope>NUCLEOTIDE SEQUENCE [LARGE SCALE GENOMIC DNA]</scope>
    <source>
        <strain evidence="5">LMG9449</strain>
        <strain evidence="4">N42</strain>
    </source>
</reference>
<dbReference type="PATRIC" id="fig|1360.109.peg.805"/>
<accession>A0A0A7SZT6</accession>
<dbReference type="SUPFAM" id="SSF47413">
    <property type="entry name" value="lambda repressor-like DNA-binding domains"/>
    <property type="match status" value="1"/>
</dbReference>
<dbReference type="Proteomes" id="UP000052991">
    <property type="component" value="Unassembled WGS sequence"/>
</dbReference>
<dbReference type="AlphaFoldDB" id="A0A0A7SZT6"/>
<dbReference type="InterPro" id="IPR011990">
    <property type="entry name" value="TPR-like_helical_dom_sf"/>
</dbReference>
<dbReference type="Pfam" id="PF21259">
    <property type="entry name" value="Rgg_C"/>
    <property type="match status" value="1"/>
</dbReference>
<feature type="domain" description="HTH-type transcriptional regulator Rgg C-terminal" evidence="1">
    <location>
        <begin position="101"/>
        <end position="275"/>
    </location>
</feature>
<evidence type="ECO:0000259" key="1">
    <source>
        <dbReference type="Pfam" id="PF21259"/>
    </source>
</evidence>
<protein>
    <submittedName>
        <fullName evidence="2">Putative transcriptional regulator</fullName>
    </submittedName>
</protein>
<evidence type="ECO:0000313" key="2">
    <source>
        <dbReference type="EMBL" id="KSU17379.1"/>
    </source>
</evidence>
<reference evidence="2" key="2">
    <citation type="journal article" date="2017" name="Genome Announc.">
        <title>Draft Genome Sequences of 24 Lactococcus lactis Strains.</title>
        <authorList>
            <person name="Backus L."/>
            <person name="Wels M."/>
            <person name="Boekhorst J."/>
            <person name="Dijkstra A.R."/>
            <person name="Beerthuyzen M."/>
            <person name="Kelly W.J."/>
            <person name="Siezen R.J."/>
            <person name="van Hijum S.A."/>
            <person name="Bachmann H."/>
        </authorList>
    </citation>
    <scope>NUCLEOTIDE SEQUENCE</scope>
    <source>
        <strain evidence="2">LMG9447</strain>
        <strain evidence="3">N42</strain>
    </source>
</reference>
<comment type="caution">
    <text evidence="2">The sequence shown here is derived from an EMBL/GenBank/DDBJ whole genome shotgun (WGS) entry which is preliminary data.</text>
</comment>
<dbReference type="GO" id="GO:0003677">
    <property type="term" value="F:DNA binding"/>
    <property type="evidence" value="ECO:0007669"/>
    <property type="project" value="InterPro"/>
</dbReference>
<dbReference type="EMBL" id="LKLS01000138">
    <property type="protein sequence ID" value="KSU17379.1"/>
    <property type="molecule type" value="Genomic_DNA"/>
</dbReference>
<dbReference type="Gene3D" id="1.25.40.10">
    <property type="entry name" value="Tetratricopeptide repeat domain"/>
    <property type="match status" value="1"/>
</dbReference>
<organism evidence="2 5">
    <name type="scientific">Lactococcus lactis subsp. lactis</name>
    <name type="common">Streptococcus lactis</name>
    <dbReference type="NCBI Taxonomy" id="1360"/>
    <lineage>
        <taxon>Bacteria</taxon>
        <taxon>Bacillati</taxon>
        <taxon>Bacillota</taxon>
        <taxon>Bacilli</taxon>
        <taxon>Lactobacillales</taxon>
        <taxon>Streptococcaceae</taxon>
        <taxon>Lactococcus</taxon>
    </lineage>
</organism>
<dbReference type="InterPro" id="IPR010982">
    <property type="entry name" value="Lambda_DNA-bd_dom_sf"/>
</dbReference>
<dbReference type="PANTHER" id="PTHR37038:SF12">
    <property type="entry name" value="TRANSCRIPTIONAL REGULATOR"/>
    <property type="match status" value="1"/>
</dbReference>
<gene>
    <name evidence="2" type="ORF">LMG9449_1703</name>
    <name evidence="3" type="ORF">N42_1199</name>
</gene>
<dbReference type="RefSeq" id="WP_015426362.1">
    <property type="nucleotide sequence ID" value="NZ_CAKMBL010000004.1"/>
</dbReference>
<dbReference type="InterPro" id="IPR001387">
    <property type="entry name" value="Cro/C1-type_HTH"/>
</dbReference>
<dbReference type="EMBL" id="LKLW01000071">
    <property type="protein sequence ID" value="KSU27620.1"/>
    <property type="molecule type" value="Genomic_DNA"/>
</dbReference>
<dbReference type="PANTHER" id="PTHR37038">
    <property type="entry name" value="TRANSCRIPTIONAL REGULATOR-RELATED"/>
    <property type="match status" value="1"/>
</dbReference>
<dbReference type="NCBIfam" id="TIGR01716">
    <property type="entry name" value="RGG_Cterm"/>
    <property type="match status" value="1"/>
</dbReference>
<dbReference type="InterPro" id="IPR053163">
    <property type="entry name" value="HTH-type_regulator_Rgg"/>
</dbReference>
<dbReference type="Proteomes" id="UP000053612">
    <property type="component" value="Unassembled WGS sequence"/>
</dbReference>
<name>A0A0A7SZT6_LACLL</name>
<sequence>MGNKTGKIFSILREAKHLTLREVTANEFSLAQESKFERGETSLTIDKFLLLLQNTQLSLDEFQDFYDNYSLSEDYTFHDELREAHRIKDLNQIKKWLHYWKEKSEKNSDKKYFKLNYIVSKVSLASTAGGNPTKDDIDVLMSYLDLVEQWGRYEIWVFSVCQHYLDDNMLDYYGTEIFDKSSYYKNVHQNQQMVIRTMLNLADTWLNRKKLEKALVCLNRVKTIGIPIEFFEEAITLRYLEGHYLHLLEDPKGKLMMQDCAKDIEKYGYTQAAQELYEEIYDLGEL</sequence>
<evidence type="ECO:0000313" key="3">
    <source>
        <dbReference type="EMBL" id="KSU27620.1"/>
    </source>
</evidence>